<name>A0ABN2S3V9_9MICO</name>
<accession>A0ABN2S3V9</accession>
<evidence type="ECO:0000256" key="1">
    <source>
        <dbReference type="SAM" id="Phobius"/>
    </source>
</evidence>
<keyword evidence="1" id="KW-1133">Transmembrane helix</keyword>
<sequence length="247" mass="25687">MLFGAIAVASGWLLLSVPPLLGLPLEPFILATLGLGLVVPALVFSHRTPGMGARALLRGIVRLPHPTWILIPSVLGIPVAVWSVASFVGVAMPIDPRRLLGLAIELLMSLIVVNIWEEMAWTGYFQGSAMAVRGVVMGSIVTALLFAAVHLPLALFGIATWGDGALQLLILVSSAIGLRLAIGVLYTAAGGSILAVAMVHASFNTAGGLVTPGNDGIRIGVVITIGVVAAIIYVARRHRAHTPGRAR</sequence>
<keyword evidence="1" id="KW-0472">Membrane</keyword>
<evidence type="ECO:0000313" key="3">
    <source>
        <dbReference type="EMBL" id="GAA1979629.1"/>
    </source>
</evidence>
<feature type="transmembrane region" description="Helical" evidence="1">
    <location>
        <begin position="168"/>
        <end position="197"/>
    </location>
</feature>
<dbReference type="InterPro" id="IPR003675">
    <property type="entry name" value="Rce1/LyrA-like_dom"/>
</dbReference>
<keyword evidence="1" id="KW-0812">Transmembrane</keyword>
<feature type="domain" description="CAAX prenyl protease 2/Lysostaphin resistance protein A-like" evidence="2">
    <location>
        <begin position="102"/>
        <end position="205"/>
    </location>
</feature>
<comment type="caution">
    <text evidence="3">The sequence shown here is derived from an EMBL/GenBank/DDBJ whole genome shotgun (WGS) entry which is preliminary data.</text>
</comment>
<feature type="transmembrane region" description="Helical" evidence="1">
    <location>
        <begin position="136"/>
        <end position="156"/>
    </location>
</feature>
<feature type="transmembrane region" description="Helical" evidence="1">
    <location>
        <begin position="68"/>
        <end position="92"/>
    </location>
</feature>
<evidence type="ECO:0000259" key="2">
    <source>
        <dbReference type="Pfam" id="PF02517"/>
    </source>
</evidence>
<dbReference type="Proteomes" id="UP001500326">
    <property type="component" value="Unassembled WGS sequence"/>
</dbReference>
<feature type="transmembrane region" description="Helical" evidence="1">
    <location>
        <begin position="217"/>
        <end position="235"/>
    </location>
</feature>
<protein>
    <recommendedName>
        <fullName evidence="2">CAAX prenyl protease 2/Lysostaphin resistance protein A-like domain-containing protein</fullName>
    </recommendedName>
</protein>
<organism evidence="3 4">
    <name type="scientific">Microbacterium pumilum</name>
    <dbReference type="NCBI Taxonomy" id="344165"/>
    <lineage>
        <taxon>Bacteria</taxon>
        <taxon>Bacillati</taxon>
        <taxon>Actinomycetota</taxon>
        <taxon>Actinomycetes</taxon>
        <taxon>Micrococcales</taxon>
        <taxon>Microbacteriaceae</taxon>
        <taxon>Microbacterium</taxon>
    </lineage>
</organism>
<keyword evidence="4" id="KW-1185">Reference proteome</keyword>
<proteinExistence type="predicted"/>
<reference evidence="3 4" key="1">
    <citation type="journal article" date="2019" name="Int. J. Syst. Evol. Microbiol.">
        <title>The Global Catalogue of Microorganisms (GCM) 10K type strain sequencing project: providing services to taxonomists for standard genome sequencing and annotation.</title>
        <authorList>
            <consortium name="The Broad Institute Genomics Platform"/>
            <consortium name="The Broad Institute Genome Sequencing Center for Infectious Disease"/>
            <person name="Wu L."/>
            <person name="Ma J."/>
        </authorList>
    </citation>
    <scope>NUCLEOTIDE SEQUENCE [LARGE SCALE GENOMIC DNA]</scope>
    <source>
        <strain evidence="3 4">JCM 14902</strain>
    </source>
</reference>
<feature type="transmembrane region" description="Helical" evidence="1">
    <location>
        <begin position="99"/>
        <end position="116"/>
    </location>
</feature>
<gene>
    <name evidence="3" type="ORF">GCM10009777_11290</name>
</gene>
<dbReference type="Pfam" id="PF02517">
    <property type="entry name" value="Rce1-like"/>
    <property type="match status" value="1"/>
</dbReference>
<dbReference type="EMBL" id="BAAAOH010000001">
    <property type="protein sequence ID" value="GAA1979629.1"/>
    <property type="molecule type" value="Genomic_DNA"/>
</dbReference>
<evidence type="ECO:0000313" key="4">
    <source>
        <dbReference type="Proteomes" id="UP001500326"/>
    </source>
</evidence>